<name>A0A6B0R8K0_9CETA</name>
<reference evidence="2" key="1">
    <citation type="submission" date="2019-10" db="EMBL/GenBank/DDBJ databases">
        <title>The sequence and de novo assembly of the wild yak genome.</title>
        <authorList>
            <person name="Liu Y."/>
        </authorList>
    </citation>
    <scope>NUCLEOTIDE SEQUENCE [LARGE SCALE GENOMIC DNA]</scope>
    <source>
        <strain evidence="2">WY2019</strain>
    </source>
</reference>
<proteinExistence type="predicted"/>
<organism evidence="2 3">
    <name type="scientific">Bos mutus</name>
    <name type="common">wild yak</name>
    <dbReference type="NCBI Taxonomy" id="72004"/>
    <lineage>
        <taxon>Eukaryota</taxon>
        <taxon>Metazoa</taxon>
        <taxon>Chordata</taxon>
        <taxon>Craniata</taxon>
        <taxon>Vertebrata</taxon>
        <taxon>Euteleostomi</taxon>
        <taxon>Mammalia</taxon>
        <taxon>Eutheria</taxon>
        <taxon>Laurasiatheria</taxon>
        <taxon>Artiodactyla</taxon>
        <taxon>Ruminantia</taxon>
        <taxon>Pecora</taxon>
        <taxon>Bovidae</taxon>
        <taxon>Bovinae</taxon>
        <taxon>Bos</taxon>
    </lineage>
</organism>
<dbReference type="Gene3D" id="1.10.287.1490">
    <property type="match status" value="1"/>
</dbReference>
<comment type="caution">
    <text evidence="2">The sequence shown here is derived from an EMBL/GenBank/DDBJ whole genome shotgun (WGS) entry which is preliminary data.</text>
</comment>
<gene>
    <name evidence="2" type="ORF">E5288_WYG014361</name>
</gene>
<dbReference type="EMBL" id="VBQZ03000025">
    <property type="protein sequence ID" value="MXQ85321.1"/>
    <property type="molecule type" value="Genomic_DNA"/>
</dbReference>
<evidence type="ECO:0000256" key="1">
    <source>
        <dbReference type="SAM" id="Coils"/>
    </source>
</evidence>
<protein>
    <submittedName>
        <fullName evidence="2">Uncharacterized protein</fullName>
    </submittedName>
</protein>
<evidence type="ECO:0000313" key="2">
    <source>
        <dbReference type="EMBL" id="MXQ85321.1"/>
    </source>
</evidence>
<keyword evidence="3" id="KW-1185">Reference proteome</keyword>
<evidence type="ECO:0000313" key="3">
    <source>
        <dbReference type="Proteomes" id="UP000322234"/>
    </source>
</evidence>
<feature type="coiled-coil region" evidence="1">
    <location>
        <begin position="18"/>
        <end position="66"/>
    </location>
</feature>
<keyword evidence="1" id="KW-0175">Coiled coil</keyword>
<dbReference type="AlphaFoldDB" id="A0A6B0R8K0"/>
<sequence length="148" mass="16524">MKNKLDVAKHQSVLEGGLAQLQTTLQRNRGEAVRARAQAEAARHQAGGLEEEFVELQNQYAVLQHKMSVSGLTKETLGKVKHLKDAAAKLAGDTEDKMRRIADLEKKIQALNLSKQEKADQLKQLEDQVIAIKNEIVDQENNYATCYS</sequence>
<dbReference type="Proteomes" id="UP000322234">
    <property type="component" value="Unassembled WGS sequence"/>
</dbReference>
<feature type="coiled-coil region" evidence="1">
    <location>
        <begin position="94"/>
        <end position="142"/>
    </location>
</feature>
<accession>A0A6B0R8K0</accession>